<proteinExistence type="predicted"/>
<reference evidence="1" key="1">
    <citation type="submission" date="2020-10" db="EMBL/GenBank/DDBJ databases">
        <authorList>
            <person name="Gilroy R."/>
        </authorList>
    </citation>
    <scope>NUCLEOTIDE SEQUENCE</scope>
    <source>
        <strain evidence="1">CHK195-4489</strain>
    </source>
</reference>
<dbReference type="Proteomes" id="UP000824089">
    <property type="component" value="Unassembled WGS sequence"/>
</dbReference>
<feature type="non-terminal residue" evidence="1">
    <location>
        <position position="1"/>
    </location>
</feature>
<dbReference type="EMBL" id="DVMM01000079">
    <property type="protein sequence ID" value="HIU29430.1"/>
    <property type="molecule type" value="Genomic_DNA"/>
</dbReference>
<protein>
    <submittedName>
        <fullName evidence="1">Uncharacterized protein</fullName>
    </submittedName>
</protein>
<organism evidence="1 2">
    <name type="scientific">Candidatus Egerieisoma faecipullorum</name>
    <dbReference type="NCBI Taxonomy" id="2840963"/>
    <lineage>
        <taxon>Bacteria</taxon>
        <taxon>Bacillati</taxon>
        <taxon>Bacillota</taxon>
        <taxon>Clostridia</taxon>
        <taxon>Eubacteriales</taxon>
        <taxon>Clostridiaceae</taxon>
        <taxon>Clostridiaceae incertae sedis</taxon>
        <taxon>Candidatus Egerieisoma</taxon>
    </lineage>
</organism>
<comment type="caution">
    <text evidence="1">The sequence shown here is derived from an EMBL/GenBank/DDBJ whole genome shotgun (WGS) entry which is preliminary data.</text>
</comment>
<sequence>YVLYDPDVSGGGYAKRGEERTELPFVGTIDARCAEYNGRKTTAGRYDGLSYARIVGFAYNCAYKPISRVFTARDENGSEIDRDLFIYVCMEPNDTALNPFPTDSSETNVFAFRFARLAEPESELLMSPDTWPDYMNWANERLPAYIERHNLQPDGYNAEVNGYQMGGFITVFDESGGTAPGTPEWEYDAQVIYQLPDGTRYIYRSFTR</sequence>
<gene>
    <name evidence="1" type="ORF">IAD50_03935</name>
</gene>
<reference evidence="1" key="2">
    <citation type="journal article" date="2021" name="PeerJ">
        <title>Extensive microbial diversity within the chicken gut microbiome revealed by metagenomics and culture.</title>
        <authorList>
            <person name="Gilroy R."/>
            <person name="Ravi A."/>
            <person name="Getino M."/>
            <person name="Pursley I."/>
            <person name="Horton D.L."/>
            <person name="Alikhan N.F."/>
            <person name="Baker D."/>
            <person name="Gharbi K."/>
            <person name="Hall N."/>
            <person name="Watson M."/>
            <person name="Adriaenssens E.M."/>
            <person name="Foster-Nyarko E."/>
            <person name="Jarju S."/>
            <person name="Secka A."/>
            <person name="Antonio M."/>
            <person name="Oren A."/>
            <person name="Chaudhuri R.R."/>
            <person name="La Ragione R."/>
            <person name="Hildebrand F."/>
            <person name="Pallen M.J."/>
        </authorList>
    </citation>
    <scope>NUCLEOTIDE SEQUENCE</scope>
    <source>
        <strain evidence="1">CHK195-4489</strain>
    </source>
</reference>
<dbReference type="AlphaFoldDB" id="A0A9D1I9H7"/>
<name>A0A9D1I9H7_9CLOT</name>
<evidence type="ECO:0000313" key="1">
    <source>
        <dbReference type="EMBL" id="HIU29430.1"/>
    </source>
</evidence>
<accession>A0A9D1I9H7</accession>
<evidence type="ECO:0000313" key="2">
    <source>
        <dbReference type="Proteomes" id="UP000824089"/>
    </source>
</evidence>